<feature type="compositionally biased region" description="Polar residues" evidence="2">
    <location>
        <begin position="305"/>
        <end position="316"/>
    </location>
</feature>
<feature type="coiled-coil region" evidence="1">
    <location>
        <begin position="394"/>
        <end position="421"/>
    </location>
</feature>
<dbReference type="SMR" id="Q4D1Q5"/>
<reference evidence="4 5" key="1">
    <citation type="journal article" date="2005" name="Science">
        <title>The genome sequence of Trypanosoma cruzi, etiologic agent of Chagas disease.</title>
        <authorList>
            <person name="El-Sayed N.M."/>
            <person name="Myler P.J."/>
            <person name="Bartholomeu D.C."/>
            <person name="Nilsson D."/>
            <person name="Aggarwal G."/>
            <person name="Tran A.N."/>
            <person name="Ghedin E."/>
            <person name="Worthey E.A."/>
            <person name="Delcher A.L."/>
            <person name="Blandin G."/>
            <person name="Westenberger S.J."/>
            <person name="Caler E."/>
            <person name="Cerqueira G.C."/>
            <person name="Branche C."/>
            <person name="Haas B."/>
            <person name="Anupama A."/>
            <person name="Arner E."/>
            <person name="Aslund L."/>
            <person name="Attipoe P."/>
            <person name="Bontempi E."/>
            <person name="Bringaud F."/>
            <person name="Burton P."/>
            <person name="Cadag E."/>
            <person name="Campbell D.A."/>
            <person name="Carrington M."/>
            <person name="Crabtree J."/>
            <person name="Darban H."/>
            <person name="da Silveira J.F."/>
            <person name="de Jong P."/>
            <person name="Edwards K."/>
            <person name="Englund P.T."/>
            <person name="Fazelina G."/>
            <person name="Feldblyum T."/>
            <person name="Ferella M."/>
            <person name="Frasch A.C."/>
            <person name="Gull K."/>
            <person name="Horn D."/>
            <person name="Hou L."/>
            <person name="Huang Y."/>
            <person name="Kindlund E."/>
            <person name="Klingbeil M."/>
            <person name="Kluge S."/>
            <person name="Koo H."/>
            <person name="Lacerda D."/>
            <person name="Levin M.J."/>
            <person name="Lorenzi H."/>
            <person name="Louie T."/>
            <person name="Machado C.R."/>
            <person name="McCulloch R."/>
            <person name="McKenna A."/>
            <person name="Mizuno Y."/>
            <person name="Mottram J.C."/>
            <person name="Nelson S."/>
            <person name="Ochaya S."/>
            <person name="Osoegawa K."/>
            <person name="Pai G."/>
            <person name="Parsons M."/>
            <person name="Pentony M."/>
            <person name="Pettersson U."/>
            <person name="Pop M."/>
            <person name="Ramirez J.L."/>
            <person name="Rinta J."/>
            <person name="Robertson L."/>
            <person name="Salzberg S.L."/>
            <person name="Sanchez D.O."/>
            <person name="Seyler A."/>
            <person name="Sharma R."/>
            <person name="Shetty J."/>
            <person name="Simpson A.J."/>
            <person name="Sisk E."/>
            <person name="Tammi M.T."/>
            <person name="Tarleton R."/>
            <person name="Teixeira S."/>
            <person name="Van Aken S."/>
            <person name="Vogt C."/>
            <person name="Ward P.N."/>
            <person name="Wickstead B."/>
            <person name="Wortman J."/>
            <person name="White O."/>
            <person name="Fraser C.M."/>
            <person name="Stuart K.D."/>
            <person name="Andersson B."/>
        </authorList>
    </citation>
    <scope>NUCLEOTIDE SEQUENCE [LARGE SCALE GENOMIC DNA]</scope>
    <source>
        <strain evidence="4 5">CL Brener</strain>
    </source>
</reference>
<dbReference type="InParanoid" id="Q4D1Q5"/>
<feature type="compositionally biased region" description="Basic and acidic residues" evidence="2">
    <location>
        <begin position="662"/>
        <end position="672"/>
    </location>
</feature>
<feature type="transmembrane region" description="Helical" evidence="3">
    <location>
        <begin position="9"/>
        <end position="34"/>
    </location>
</feature>
<dbReference type="AlphaFoldDB" id="Q4D1Q5"/>
<feature type="compositionally biased region" description="Low complexity" evidence="2">
    <location>
        <begin position="746"/>
        <end position="759"/>
    </location>
</feature>
<feature type="region of interest" description="Disordered" evidence="2">
    <location>
        <begin position="145"/>
        <end position="164"/>
    </location>
</feature>
<dbReference type="GeneID" id="3538699"/>
<feature type="compositionally biased region" description="Basic and acidic residues" evidence="2">
    <location>
        <begin position="526"/>
        <end position="535"/>
    </location>
</feature>
<evidence type="ECO:0000256" key="3">
    <source>
        <dbReference type="SAM" id="Phobius"/>
    </source>
</evidence>
<dbReference type="OMA" id="RWLERTQ"/>
<dbReference type="RefSeq" id="XP_808312.1">
    <property type="nucleotide sequence ID" value="XM_803219.1"/>
</dbReference>
<feature type="region of interest" description="Disordered" evidence="2">
    <location>
        <begin position="518"/>
        <end position="593"/>
    </location>
</feature>
<keyword evidence="3" id="KW-1133">Transmembrane helix</keyword>
<name>Q4D1Q5_TRYCC</name>
<dbReference type="Proteomes" id="UP000002296">
    <property type="component" value="Unassembled WGS sequence"/>
</dbReference>
<evidence type="ECO:0000313" key="4">
    <source>
        <dbReference type="EMBL" id="EAN86461.1"/>
    </source>
</evidence>
<proteinExistence type="predicted"/>
<organism evidence="4 5">
    <name type="scientific">Trypanosoma cruzi (strain CL Brener)</name>
    <dbReference type="NCBI Taxonomy" id="353153"/>
    <lineage>
        <taxon>Eukaryota</taxon>
        <taxon>Discoba</taxon>
        <taxon>Euglenozoa</taxon>
        <taxon>Kinetoplastea</taxon>
        <taxon>Metakinetoplastina</taxon>
        <taxon>Trypanosomatida</taxon>
        <taxon>Trypanosomatidae</taxon>
        <taxon>Trypanosoma</taxon>
        <taxon>Schizotrypanum</taxon>
    </lineage>
</organism>
<accession>Q4D1Q5</accession>
<dbReference type="PaxDb" id="353153-Q4D1Q5"/>
<evidence type="ECO:0000313" key="5">
    <source>
        <dbReference type="Proteomes" id="UP000002296"/>
    </source>
</evidence>
<evidence type="ECO:0000256" key="1">
    <source>
        <dbReference type="SAM" id="Coils"/>
    </source>
</evidence>
<evidence type="ECO:0000256" key="2">
    <source>
        <dbReference type="SAM" id="MobiDB-lite"/>
    </source>
</evidence>
<feature type="compositionally biased region" description="Basic and acidic residues" evidence="2">
    <location>
        <begin position="774"/>
        <end position="801"/>
    </location>
</feature>
<keyword evidence="1" id="KW-0175">Coiled coil</keyword>
<feature type="region of interest" description="Disordered" evidence="2">
    <location>
        <begin position="304"/>
        <end position="332"/>
    </location>
</feature>
<keyword evidence="3" id="KW-0472">Membrane</keyword>
<gene>
    <name evidence="4" type="ORF">Tc00.1047053510945.60</name>
</gene>
<feature type="region of interest" description="Disordered" evidence="2">
    <location>
        <begin position="633"/>
        <end position="815"/>
    </location>
</feature>
<comment type="caution">
    <text evidence="4">The sequence shown here is derived from an EMBL/GenBank/DDBJ whole genome shotgun (WGS) entry which is preliminary data.</text>
</comment>
<feature type="compositionally biased region" description="Polar residues" evidence="2">
    <location>
        <begin position="642"/>
        <end position="658"/>
    </location>
</feature>
<keyword evidence="3" id="KW-0812">Transmembrane</keyword>
<dbReference type="EMBL" id="AAHK01001216">
    <property type="protein sequence ID" value="EAN86461.1"/>
    <property type="molecule type" value="Genomic_DNA"/>
</dbReference>
<protein>
    <submittedName>
        <fullName evidence="4">Uncharacterized protein</fullName>
    </submittedName>
</protein>
<sequence length="829" mass="90183">MRLFPGGELLYIFFSFFFFFFFFIIIFIESLLAVEAANMLYPPQKSVFSAVGQDGTQPHGDSMALLEASSTRYIQQLEVEVAELTQQYDAACQLLYHAVLVQDASAIVMDECEARGLIVKDESAAHSDLLWLFFRVTTMRRQVESAMMPRGSERATAPPQTESEMKLGKIPECVVNALQGSLREENERLTRLLEAIPQRVCSALTVRDAAGVLPVTSPSASHDLAQADAVRNGSTDVKQRLESIVTRIDEIVKSLRQTGKPDAEPTRTEDHVGIHVASLQNVVKCLEKLSIRIEEILDRYKNDVKSNSSPWPNQTPKAEEPRASQAETSVLTSKVPQDMPLLRRLAYSSVATLESLFSEYMLAIERMQMMAEKEMHVFSSVQDRWKMLRWNACMEEKACEIQRLQREVERLENQAVIRDAKDAAAANTNAATTTNATQATKFPPALAQLYAKFAAPFIPTNARIPRATKMKSIHTLRTEAMRVGARPASALSAAAGEAALVSPQSTALVVRGADAAFTGQNSSDTSKPEVEKKDNGVPPPEQPARHASVESAASSASWNATQQEEVNQKEAEENVAPQKLDRYASVSPRSVATISSGALPEDVAVMTDDGAARKAASLSVVVGEKRESGTMGIVIRRLQRDGSMSSCTTSGTDGTISSVHVEGGEAHDDTHGASKPAVVENSFDESSDVPPKTRQGELVTSFSGANSKKDHRSDGVDGPAFAVLLEGRGKELASGSQHPINQTVESSSLSSTSITLTLDTSEKCGNKRQRTAAKRNEGTRNKRLSSDWDDSSPKDVVGEKKKGAKSHSPSTRARTVVSGLKALSFTSHR</sequence>
<keyword evidence="5" id="KW-1185">Reference proteome</keyword>
<feature type="compositionally biased region" description="Polar residues" evidence="2">
    <location>
        <begin position="734"/>
        <end position="745"/>
    </location>
</feature>
<dbReference type="KEGG" id="tcr:510945.60"/>